<feature type="signal peptide" evidence="2">
    <location>
        <begin position="1"/>
        <end position="18"/>
    </location>
</feature>
<dbReference type="PANTHER" id="PTHR40094:SF1">
    <property type="entry name" value="UBIQUITIN DOMAIN-CONTAINING PROTEIN"/>
    <property type="match status" value="1"/>
</dbReference>
<dbReference type="SUPFAM" id="SSF48239">
    <property type="entry name" value="Terpenoid cyclases/Protein prenyltransferases"/>
    <property type="match status" value="1"/>
</dbReference>
<dbReference type="Pfam" id="PF01835">
    <property type="entry name" value="MG2"/>
    <property type="match status" value="1"/>
</dbReference>
<protein>
    <submittedName>
        <fullName evidence="4">Alpha-2-macroglobulin domain protein</fullName>
    </submittedName>
</protein>
<dbReference type="InterPro" id="IPR051802">
    <property type="entry name" value="YfhM-like"/>
</dbReference>
<evidence type="ECO:0000256" key="1">
    <source>
        <dbReference type="ARBA" id="ARBA00010556"/>
    </source>
</evidence>
<dbReference type="InterPro" id="IPR001599">
    <property type="entry name" value="Macroglobln_a2"/>
</dbReference>
<dbReference type="GO" id="GO:0004866">
    <property type="term" value="F:endopeptidase inhibitor activity"/>
    <property type="evidence" value="ECO:0007669"/>
    <property type="project" value="InterPro"/>
</dbReference>
<accession>F0P2E4</accession>
<dbReference type="EMBL" id="CP002455">
    <property type="protein sequence ID" value="ADX66756.1"/>
    <property type="molecule type" value="Genomic_DNA"/>
</dbReference>
<dbReference type="eggNOG" id="COG2373">
    <property type="taxonomic scope" value="Bacteria"/>
</dbReference>
<dbReference type="Pfam" id="PF17973">
    <property type="entry name" value="bMG10"/>
    <property type="match status" value="1"/>
</dbReference>
<keyword evidence="2" id="KW-0732">Signal</keyword>
<dbReference type="Gene3D" id="1.50.10.20">
    <property type="match status" value="1"/>
</dbReference>
<evidence type="ECO:0000259" key="3">
    <source>
        <dbReference type="SMART" id="SM01360"/>
    </source>
</evidence>
<feature type="chain" id="PRO_5003256486" evidence="2">
    <location>
        <begin position="19"/>
        <end position="1964"/>
    </location>
</feature>
<dbReference type="OrthoDB" id="9767116at2"/>
<dbReference type="HOGENOM" id="CLU_001849_0_0_10"/>
<evidence type="ECO:0000256" key="2">
    <source>
        <dbReference type="SAM" id="SignalP"/>
    </source>
</evidence>
<dbReference type="Pfam" id="PF00207">
    <property type="entry name" value="A2M"/>
    <property type="match status" value="1"/>
</dbReference>
<dbReference type="PANTHER" id="PTHR40094">
    <property type="entry name" value="ALPHA-2-MACROGLOBULIN HOMOLOG"/>
    <property type="match status" value="1"/>
</dbReference>
<reference evidence="5" key="2">
    <citation type="journal article" date="2011" name="Stand. Genomic Sci.">
        <title>Complete genome sequence of Weeksella virosa type strain (9751T).</title>
        <authorList>
            <person name="Lang E."/>
            <person name="Teshima H."/>
            <person name="Lucas S."/>
            <person name="Lapidus A."/>
            <person name="Hammon N."/>
            <person name="Deshpande S."/>
            <person name="Nolan M."/>
            <person name="Cheng J."/>
            <person name="Pitluck S."/>
            <person name="Liolios K."/>
            <person name="Pagani I."/>
            <person name="Mikhailova N."/>
            <person name="Ivanova N."/>
            <person name="Mavromatis K."/>
            <person name="Pati A."/>
            <person name="Tapia R."/>
            <person name="Han C."/>
            <person name="Goodwin L."/>
            <person name="Chen A."/>
            <person name="Palaniappan K."/>
            <person name="Land M."/>
            <person name="Hauser L."/>
            <person name="Chang Y."/>
            <person name="Jeffries C."/>
            <person name="Brambilla E."/>
            <person name="Kopitz M."/>
            <person name="Rohde M."/>
            <person name="Goker M."/>
            <person name="Tindall B."/>
            <person name="Detter J."/>
            <person name="Woyke T."/>
            <person name="Bristow J."/>
            <person name="Eisen J."/>
            <person name="Markowitz V."/>
            <person name="Hugenholtz P."/>
            <person name="Klenk H."/>
            <person name="Kyrpides N."/>
        </authorList>
    </citation>
    <scope>NUCLEOTIDE SEQUENCE [LARGE SCALE GENOMIC DNA]</scope>
    <source>
        <strain evidence="5">ATCC 43766 / DSM 16922 / JCM 21250 / NBRC 16016 / NCTC 11634 / CL345/78</strain>
    </source>
</reference>
<keyword evidence="5" id="KW-1185">Reference proteome</keyword>
<dbReference type="KEGG" id="wvi:Weevi_0028"/>
<reference evidence="4 5" key="1">
    <citation type="journal article" date="2011" name="Stand. Genomic Sci.">
        <title>Complete genome sequence of Weeksella virosa type strain (9751).</title>
        <authorList>
            <person name="Lang E."/>
            <person name="Teshima H."/>
            <person name="Lucas S."/>
            <person name="Lapidus A."/>
            <person name="Hammon N."/>
            <person name="Deshpande S."/>
            <person name="Nolan M."/>
            <person name="Cheng J.F."/>
            <person name="Pitluck S."/>
            <person name="Liolios K."/>
            <person name="Pagani I."/>
            <person name="Mikhailova N."/>
            <person name="Ivanova N."/>
            <person name="Mavromatis K."/>
            <person name="Pati A."/>
            <person name="Tapia R."/>
            <person name="Han C."/>
            <person name="Goodwin L."/>
            <person name="Chen A."/>
            <person name="Palaniappan K."/>
            <person name="Land M."/>
            <person name="Hauser L."/>
            <person name="Chang Y.J."/>
            <person name="Jeffries C.D."/>
            <person name="Brambilla E.M."/>
            <person name="Kopitz M."/>
            <person name="Rohde M."/>
            <person name="Goker M."/>
            <person name="Tindall B.J."/>
            <person name="Detter J.C."/>
            <person name="Woyke T."/>
            <person name="Bristow J."/>
            <person name="Eisen J.A."/>
            <person name="Markowitz V."/>
            <person name="Hugenholtz P."/>
            <person name="Klenk H.P."/>
            <person name="Kyrpides N.C."/>
        </authorList>
    </citation>
    <scope>NUCLEOTIDE SEQUENCE [LARGE SCALE GENOMIC DNA]</scope>
    <source>
        <strain evidence="5">ATCC 43766 / DSM 16922 / JCM 21250 / NBRC 16016 / NCTC 11634 / CL345/78</strain>
    </source>
</reference>
<comment type="similarity">
    <text evidence="1">Belongs to the protease inhibitor I39 (alpha-2-macroglobulin) family. Bacterial alpha-2-macroglobulin subfamily.</text>
</comment>
<evidence type="ECO:0000313" key="5">
    <source>
        <dbReference type="Proteomes" id="UP000008641"/>
    </source>
</evidence>
<name>F0P2E4_WEEVC</name>
<dbReference type="InterPro" id="IPR041246">
    <property type="entry name" value="Bact_MG10"/>
</dbReference>
<dbReference type="Gene3D" id="2.60.40.1930">
    <property type="match status" value="1"/>
</dbReference>
<organism evidence="4 5">
    <name type="scientific">Weeksella virosa (strain ATCC 43766 / DSM 16922 / JCM 21250 / CCUG 30538 / CDC 9751 / IAM 14551 / NBRC 16016 / NCTC 11634 / CL345/78)</name>
    <dbReference type="NCBI Taxonomy" id="865938"/>
    <lineage>
        <taxon>Bacteria</taxon>
        <taxon>Pseudomonadati</taxon>
        <taxon>Bacteroidota</taxon>
        <taxon>Flavobacteriia</taxon>
        <taxon>Flavobacteriales</taxon>
        <taxon>Weeksellaceae</taxon>
        <taxon>Weeksella</taxon>
    </lineage>
</organism>
<feature type="domain" description="Alpha-2-macroglobulin" evidence="3">
    <location>
        <begin position="1200"/>
        <end position="1290"/>
    </location>
</feature>
<proteinExistence type="inferred from homology"/>
<dbReference type="STRING" id="865938.Weevi_0028"/>
<evidence type="ECO:0000313" key="4">
    <source>
        <dbReference type="EMBL" id="ADX66756.1"/>
    </source>
</evidence>
<dbReference type="SMART" id="SM01360">
    <property type="entry name" value="A2M"/>
    <property type="match status" value="1"/>
</dbReference>
<dbReference type="RefSeq" id="WP_013597152.1">
    <property type="nucleotide sequence ID" value="NC_015144.1"/>
</dbReference>
<gene>
    <name evidence="4" type="ordered locus">Weevi_0028</name>
</gene>
<dbReference type="Proteomes" id="UP000008641">
    <property type="component" value="Chromosome"/>
</dbReference>
<sequence length="1964" mass="227897">MRHLILLFALIVSSYTMAQNTLDKIWREIEREFDEGKFKSLEPKINQAIDLARKENNTPFVAKGMFARAKIQIVTQDEMDDVNFVFRDFEKEINHTSGVEKVILTEYLRQLYSIYWVENSWKFRNRTNVQNSPSEDIRFWSQVNFIDKNNELYAQIKAQKNLLQKEKSNNWLSLFAYDSTKEQKQLEASLRLLPTLWDVLANNQLQYLQQNNAALANEFIDEWLASDARLTTEQKMFLEELKINHQEDLLGELNYKEALRKLIVKYPKNWYSYEVMYHLVSKLYNNQISEQEQYNEILGYLKQILSESKDKELQKNAKLFLDVINNPSISLVTDEFITPNQVNPIQIAHRNTSRFYIRIYDYNIGAKDIQSQELRNHLLQDYQEGNSYEKFLSKLKIVDSYEVDLKKFTDNLEHSTLFALKPLPKGRYILVASLEDNFKRNSTNKINILELKVTDYSILYDSDQQVFQVVNRQTGKKQANKPIEIYTIKYVNRQPEMVLDSTVITNNKGFVKKKIKNSFYYRLADENIFYLDYNYGKFSPKRDTTVQKKVELFTDRAIYRPGQTVYFKAIAYTVDKKNKTTAVIPKQKLLIKLLDANQKEIQKVELTSNEFGSVNGTFSLPASVHTGLFTINIENLGSKTISVEEYKRPKFLVQLDDLTQTYQLNSAVKISGKAETFSGGSMNNARVKYRVYRQAIFPYWFYNARRPNYEAEEELIFGQIETNNQGEFVFHFPVTPARERNGKNDVRTYTFRVIVEVTDINGETHSTEKRIMIGDKNLMLQASLDDKVSVKDLEKFVVSSTDLNANKIPTQGVLTITELEAPKRALRKNNFTTNYELYTRAEFEKLFPHDAFANEDKPQNWQTGKQVFSTKFNTQLSDSIQVTNVSNWKEGYYTIRMNVLVNGEQEEFYQMIYLSNPKKKGDVIELFQYMLNQESFQPKDKVVINFATNADYLDLKIRLEVDEEIKDEEILSVTKKGKSYSFPVEASYRDKVFVHYEFVKYNSSQQGTIVINIPSENKNLEINTKTVRDLLSPATKEKWTFTIKGSEKDKILSEFLATMYDASLDQFTKHSLRMLPYNFSSSPKRGFAFNKSFNMSRSGQWTKNDLYPIFVYNYYLYPINTFDFSFRSSIHNRMFASVALEGKTTGLPTVTKNAQMKVTDAADAVQYDQTDNEQLIEQAAEENFQEKGQVIATRSNLQETAFFYPTLKTDEEGNIQFEFTVPESLTKWKMMGLAHTKDMKIGYYEKEIVTQKELMVVPNMPRFLRAGDNMKISTKIMNLSDKNLVGKAKLILQDAFTQQPLDVVFENTQSTKDFLANKGQSTEVNWEINIPEHVQLVTYKVTAEANGFTDGEESTLPIVTNRMLVTETLPLYVRENQIKSFEFKNLLHQHSTTLDNYQLTLEWTNNPIWYAIFSLPYLKENPNESSEQTFSSLYANLLSEKLLTSNPKIKAVFDDWNKKGQLKSKLALNQELKSIILEETPWVQNSMSEEEQMKRIAVLFDLNTMQQQIKTSFEKLMQKQKASGGFSWYDGGLESEFFTTYILSGFGSMKKMGVDLAKFNLSVEKNISEMIKFIDHQQLNYFNALKAKKLHIPDWNNGVHYLYARSFFLDNYPFPKELDELKANYINNLKNNSHQLSLQAQAMAALVLERIGEKDQAKRILDYLKETSVNSDEMGMYWKKNVSGWAWHATPVETQATLIEAFSEINQDEESVEKMKVWLLKNRQTNQWNSTKATTKAVYALLGTGKSWLDAENNTRISIGNKPVDFSTSSTQSGTGMVKKVWTNKEILPEMGNVEIEKKSPGVAWGALYWQYFEDLDKIQTAETGIAFQKDLYRKENTTNGPMLMNITEHTPIKIGDVVVVRLRISIDRPMQFVHIKDMRAAGFEPVNSLSGYRYNGEFGYYQSTRDLATNFYADYMPRGTYVFEYELIANNEGDFSNGITTMQNMYAPELSAHSKGIRVQIKQ</sequence>
<dbReference type="InterPro" id="IPR002890">
    <property type="entry name" value="MG2"/>
</dbReference>
<dbReference type="InterPro" id="IPR008930">
    <property type="entry name" value="Terpenoid_cyclase/PrenylTrfase"/>
</dbReference>